<dbReference type="AlphaFoldDB" id="A0A5C0VC79"/>
<keyword evidence="3" id="KW-1185">Reference proteome</keyword>
<reference evidence="2 3" key="1">
    <citation type="submission" date="2019-08" db="EMBL/GenBank/DDBJ databases">
        <title>Pedobacter sp. nov., isolated from Han river, South Korea.</title>
        <authorList>
            <person name="Lee D.-H."/>
            <person name="Kim Y.-S."/>
            <person name="Hwang E.-M."/>
            <person name="Le Tran T.C."/>
            <person name="Cha C.-J."/>
        </authorList>
    </citation>
    <scope>NUCLEOTIDE SEQUENCE [LARGE SCALE GENOMIC DNA]</scope>
    <source>
        <strain evidence="2 3">CJ43</strain>
    </source>
</reference>
<evidence type="ECO:0000313" key="2">
    <source>
        <dbReference type="EMBL" id="QEK50368.1"/>
    </source>
</evidence>
<name>A0A5C0VC79_9SPHI</name>
<protein>
    <submittedName>
        <fullName evidence="2">Uncharacterized protein</fullName>
    </submittedName>
</protein>
<dbReference type="RefSeq" id="WP_039454262.1">
    <property type="nucleotide sequence ID" value="NZ_CP043329.1"/>
</dbReference>
<proteinExistence type="predicted"/>
<feature type="region of interest" description="Disordered" evidence="1">
    <location>
        <begin position="1"/>
        <end position="44"/>
    </location>
</feature>
<evidence type="ECO:0000256" key="1">
    <source>
        <dbReference type="SAM" id="MobiDB-lite"/>
    </source>
</evidence>
<dbReference type="EMBL" id="CP043329">
    <property type="protein sequence ID" value="QEK50368.1"/>
    <property type="molecule type" value="Genomic_DNA"/>
</dbReference>
<evidence type="ECO:0000313" key="3">
    <source>
        <dbReference type="Proteomes" id="UP000323653"/>
    </source>
</evidence>
<accession>A0A5C0VC79</accession>
<sequence>MKGFSQKPTNCKPSNVSPRNKQFSHPKSSSWAKKEISTSRFKGMSEDLEIVPPLHIPGYKSRG</sequence>
<dbReference type="KEGG" id="pej:FYC62_00800"/>
<gene>
    <name evidence="2" type="ORF">FYC62_00800</name>
</gene>
<feature type="compositionally biased region" description="Polar residues" evidence="1">
    <location>
        <begin position="1"/>
        <end position="31"/>
    </location>
</feature>
<organism evidence="2 3">
    <name type="scientific">Pedobacter aquae</name>
    <dbReference type="NCBI Taxonomy" id="2605747"/>
    <lineage>
        <taxon>Bacteria</taxon>
        <taxon>Pseudomonadati</taxon>
        <taxon>Bacteroidota</taxon>
        <taxon>Sphingobacteriia</taxon>
        <taxon>Sphingobacteriales</taxon>
        <taxon>Sphingobacteriaceae</taxon>
        <taxon>Pedobacter</taxon>
    </lineage>
</organism>
<dbReference type="Proteomes" id="UP000323653">
    <property type="component" value="Chromosome"/>
</dbReference>